<comment type="caution">
    <text evidence="1">The sequence shown here is derived from an EMBL/GenBank/DDBJ whole genome shotgun (WGS) entry which is preliminary data.</text>
</comment>
<evidence type="ECO:0000313" key="2">
    <source>
        <dbReference type="Proteomes" id="UP000310158"/>
    </source>
</evidence>
<dbReference type="Proteomes" id="UP000310158">
    <property type="component" value="Unassembled WGS sequence"/>
</dbReference>
<dbReference type="AlphaFoldDB" id="A0A4V3XEL2"/>
<reference evidence="1 2" key="1">
    <citation type="submission" date="2019-02" db="EMBL/GenBank/DDBJ databases">
        <title>Genome sequencing of the rare red list fungi Bondarzewia mesenterica.</title>
        <authorList>
            <person name="Buettner E."/>
            <person name="Kellner H."/>
        </authorList>
    </citation>
    <scope>NUCLEOTIDE SEQUENCE [LARGE SCALE GENOMIC DNA]</scope>
    <source>
        <strain evidence="1 2">DSM 108281</strain>
    </source>
</reference>
<name>A0A4V3XEL2_9AGAM</name>
<protein>
    <submittedName>
        <fullName evidence="1">Uncharacterized protein</fullName>
    </submittedName>
</protein>
<dbReference type="EMBL" id="SGPL01000310">
    <property type="protein sequence ID" value="THH13993.1"/>
    <property type="molecule type" value="Genomic_DNA"/>
</dbReference>
<organism evidence="1 2">
    <name type="scientific">Bondarzewia mesenterica</name>
    <dbReference type="NCBI Taxonomy" id="1095465"/>
    <lineage>
        <taxon>Eukaryota</taxon>
        <taxon>Fungi</taxon>
        <taxon>Dikarya</taxon>
        <taxon>Basidiomycota</taxon>
        <taxon>Agaricomycotina</taxon>
        <taxon>Agaricomycetes</taxon>
        <taxon>Russulales</taxon>
        <taxon>Bondarzewiaceae</taxon>
        <taxon>Bondarzewia</taxon>
    </lineage>
</organism>
<gene>
    <name evidence="1" type="ORF">EW146_g6288</name>
</gene>
<proteinExistence type="predicted"/>
<evidence type="ECO:0000313" key="1">
    <source>
        <dbReference type="EMBL" id="THH13993.1"/>
    </source>
</evidence>
<accession>A0A4V3XEL2</accession>
<sequence length="95" mass="10856">MDDGILSVTHPKGYARYDSRLRIPEWLQQGERIARAAGLHIQHDIRWVQEKRARLANQTDQDRKIVGKKGMRVQTKTDGAGMGNSISFERVNDVL</sequence>
<keyword evidence="2" id="KW-1185">Reference proteome</keyword>